<gene>
    <name evidence="4" type="ORF">BXYJ_LOCUS9241</name>
</gene>
<protein>
    <submittedName>
        <fullName evidence="4">(pine wood nematode) hypothetical protein</fullName>
    </submittedName>
</protein>
<reference evidence="4" key="2">
    <citation type="submission" date="2020-09" db="EMBL/GenBank/DDBJ databases">
        <authorList>
            <person name="Kikuchi T."/>
        </authorList>
    </citation>
    <scope>NUCLEOTIDE SEQUENCE</scope>
    <source>
        <strain evidence="4">Ka4C1</strain>
    </source>
</reference>
<evidence type="ECO:0000313" key="5">
    <source>
        <dbReference type="Proteomes" id="UP000095284"/>
    </source>
</evidence>
<dbReference type="EMBL" id="CAJFDI010000004">
    <property type="protein sequence ID" value="CAD5226696.1"/>
    <property type="molecule type" value="Genomic_DNA"/>
</dbReference>
<dbReference type="EMBL" id="CAJFCV020000004">
    <property type="protein sequence ID" value="CAG9116097.1"/>
    <property type="molecule type" value="Genomic_DNA"/>
</dbReference>
<dbReference type="Proteomes" id="UP000095284">
    <property type="component" value="Unplaced"/>
</dbReference>
<keyword evidence="2" id="KW-0819">tRNA processing</keyword>
<dbReference type="PANTHER" id="PTHR21027:SF1">
    <property type="entry name" value="TRNA-SPLICING ENDONUCLEASE SUBUNIT SEN54"/>
    <property type="match status" value="1"/>
</dbReference>
<dbReference type="InterPro" id="IPR024337">
    <property type="entry name" value="tRNA_splic_suSen54"/>
</dbReference>
<evidence type="ECO:0000256" key="1">
    <source>
        <dbReference type="ARBA" id="ARBA00005736"/>
    </source>
</evidence>
<sequence length="176" mass="20097">MMNVIRAKRKSEFLLLEVDIKKQKIVVIQPKSSHLSKMGYFEDKTHFLSIEETIYLVQIGAAAVLTPTSTYPLSLSQLIALLPLFGSCLQRFSVFSSLYSNGFVVSRLETEGVQYYKIQKEPEGYEPYFMFFASSNVLQSLPQNRIIIPTGSTTVPRFRFLDSNQSFDLKTTFLVQ</sequence>
<organism evidence="5 7">
    <name type="scientific">Bursaphelenchus xylophilus</name>
    <name type="common">Pinewood nematode worm</name>
    <name type="synonym">Aphelenchoides xylophilus</name>
    <dbReference type="NCBI Taxonomy" id="6326"/>
    <lineage>
        <taxon>Eukaryota</taxon>
        <taxon>Metazoa</taxon>
        <taxon>Ecdysozoa</taxon>
        <taxon>Nematoda</taxon>
        <taxon>Chromadorea</taxon>
        <taxon>Rhabditida</taxon>
        <taxon>Tylenchina</taxon>
        <taxon>Tylenchomorpha</taxon>
        <taxon>Aphelenchoidea</taxon>
        <taxon>Aphelenchoididae</taxon>
        <taxon>Bursaphelenchus</taxon>
    </lineage>
</organism>
<comment type="similarity">
    <text evidence="1">Belongs to the SEN54 family.</text>
</comment>
<name>A0A1I7S351_BURXY</name>
<feature type="domain" description="tRNA-splicing endonuclease subunit Sen54 N-terminal" evidence="3">
    <location>
        <begin position="16"/>
        <end position="62"/>
    </location>
</feature>
<dbReference type="AlphaFoldDB" id="A0A1I7S351"/>
<dbReference type="OrthoDB" id="5868344at2759"/>
<dbReference type="SMR" id="A0A1I7S351"/>
<dbReference type="Proteomes" id="UP000582659">
    <property type="component" value="Unassembled WGS sequence"/>
</dbReference>
<evidence type="ECO:0000313" key="6">
    <source>
        <dbReference type="Proteomes" id="UP000659654"/>
    </source>
</evidence>
<dbReference type="GO" id="GO:0000379">
    <property type="term" value="P:tRNA-type intron splice site recognition and cleavage"/>
    <property type="evidence" value="ECO:0007669"/>
    <property type="project" value="TreeGrafter"/>
</dbReference>
<dbReference type="InterPro" id="IPR024336">
    <property type="entry name" value="tRNA_splic_suSen54_N"/>
</dbReference>
<proteinExistence type="inferred from homology"/>
<accession>A0A1I7S351</accession>
<reference evidence="7" key="1">
    <citation type="submission" date="2016-11" db="UniProtKB">
        <authorList>
            <consortium name="WormBaseParasite"/>
        </authorList>
    </citation>
    <scope>IDENTIFICATION</scope>
</reference>
<dbReference type="Proteomes" id="UP000659654">
    <property type="component" value="Unassembled WGS sequence"/>
</dbReference>
<keyword evidence="6" id="KW-1185">Reference proteome</keyword>
<evidence type="ECO:0000256" key="2">
    <source>
        <dbReference type="ARBA" id="ARBA00022694"/>
    </source>
</evidence>
<dbReference type="PANTHER" id="PTHR21027">
    <property type="entry name" value="TRNA-SPLICING ENDONUCLEASE SUBUNIT SEN54"/>
    <property type="match status" value="1"/>
</dbReference>
<evidence type="ECO:0000313" key="4">
    <source>
        <dbReference type="EMBL" id="CAD5226696.1"/>
    </source>
</evidence>
<evidence type="ECO:0000313" key="7">
    <source>
        <dbReference type="WBParaSite" id="BXY_0743100.1"/>
    </source>
</evidence>
<evidence type="ECO:0000259" key="3">
    <source>
        <dbReference type="Pfam" id="PF12928"/>
    </source>
</evidence>
<dbReference type="Pfam" id="PF12928">
    <property type="entry name" value="tRNA_int_end_N2"/>
    <property type="match status" value="1"/>
</dbReference>
<dbReference type="WBParaSite" id="BXY_0743100.1">
    <property type="protein sequence ID" value="BXY_0743100.1"/>
    <property type="gene ID" value="BXY_0743100"/>
</dbReference>
<dbReference type="GO" id="GO:0000214">
    <property type="term" value="C:tRNA-intron endonuclease complex"/>
    <property type="evidence" value="ECO:0007669"/>
    <property type="project" value="TreeGrafter"/>
</dbReference>